<feature type="non-terminal residue" evidence="1">
    <location>
        <position position="1"/>
    </location>
</feature>
<protein>
    <submittedName>
        <fullName evidence="1">Uncharacterized protein</fullName>
    </submittedName>
</protein>
<organism evidence="1">
    <name type="scientific">Tanacetum cinerariifolium</name>
    <name type="common">Dalmatian daisy</name>
    <name type="synonym">Chrysanthemum cinerariifolium</name>
    <dbReference type="NCBI Taxonomy" id="118510"/>
    <lineage>
        <taxon>Eukaryota</taxon>
        <taxon>Viridiplantae</taxon>
        <taxon>Streptophyta</taxon>
        <taxon>Embryophyta</taxon>
        <taxon>Tracheophyta</taxon>
        <taxon>Spermatophyta</taxon>
        <taxon>Magnoliopsida</taxon>
        <taxon>eudicotyledons</taxon>
        <taxon>Gunneridae</taxon>
        <taxon>Pentapetalae</taxon>
        <taxon>asterids</taxon>
        <taxon>campanulids</taxon>
        <taxon>Asterales</taxon>
        <taxon>Asteraceae</taxon>
        <taxon>Asteroideae</taxon>
        <taxon>Anthemideae</taxon>
        <taxon>Anthemidinae</taxon>
        <taxon>Tanacetum</taxon>
    </lineage>
</organism>
<sequence length="29" mass="3227">ELIGSLYNELRTSDEPIVSNKDYVALLSS</sequence>
<reference evidence="1" key="1">
    <citation type="journal article" date="2019" name="Sci. Rep.">
        <title>Draft genome of Tanacetum cinerariifolium, the natural source of mosquito coil.</title>
        <authorList>
            <person name="Yamashiro T."/>
            <person name="Shiraishi A."/>
            <person name="Satake H."/>
            <person name="Nakayama K."/>
        </authorList>
    </citation>
    <scope>NUCLEOTIDE SEQUENCE</scope>
</reference>
<gene>
    <name evidence="1" type="ORF">Tci_933364</name>
</gene>
<name>A0A699XNC3_TANCI</name>
<proteinExistence type="predicted"/>
<evidence type="ECO:0000313" key="1">
    <source>
        <dbReference type="EMBL" id="GFD61395.1"/>
    </source>
</evidence>
<comment type="caution">
    <text evidence="1">The sequence shown here is derived from an EMBL/GenBank/DDBJ whole genome shotgun (WGS) entry which is preliminary data.</text>
</comment>
<dbReference type="AlphaFoldDB" id="A0A699XNC3"/>
<dbReference type="EMBL" id="BKCJ011890837">
    <property type="protein sequence ID" value="GFD61395.1"/>
    <property type="molecule type" value="Genomic_DNA"/>
</dbReference>
<accession>A0A699XNC3</accession>